<feature type="region of interest" description="Disordered" evidence="1">
    <location>
        <begin position="30"/>
        <end position="86"/>
    </location>
</feature>
<evidence type="ECO:0000313" key="2">
    <source>
        <dbReference type="EMBL" id="CAD0108123.1"/>
    </source>
</evidence>
<accession>A0A9N8KI68</accession>
<protein>
    <submittedName>
        <fullName evidence="2">Uncharacterized protein</fullName>
    </submittedName>
</protein>
<reference evidence="2" key="1">
    <citation type="submission" date="2020-06" db="EMBL/GenBank/DDBJ databases">
        <authorList>
            <person name="Onetto C."/>
        </authorList>
    </citation>
    <scope>NUCLEOTIDE SEQUENCE</scope>
</reference>
<keyword evidence="3" id="KW-1185">Reference proteome</keyword>
<name>A0A9N8KI68_9PEZI</name>
<gene>
    <name evidence="2" type="ORF">AWRI4620_LOCUS2378</name>
</gene>
<organism evidence="2 3">
    <name type="scientific">Aureobasidium uvarum</name>
    <dbReference type="NCBI Taxonomy" id="2773716"/>
    <lineage>
        <taxon>Eukaryota</taxon>
        <taxon>Fungi</taxon>
        <taxon>Dikarya</taxon>
        <taxon>Ascomycota</taxon>
        <taxon>Pezizomycotina</taxon>
        <taxon>Dothideomycetes</taxon>
        <taxon>Dothideomycetidae</taxon>
        <taxon>Dothideales</taxon>
        <taxon>Saccotheciaceae</taxon>
        <taxon>Aureobasidium</taxon>
    </lineage>
</organism>
<dbReference type="OrthoDB" id="3870776at2759"/>
<dbReference type="Proteomes" id="UP000745764">
    <property type="component" value="Unassembled WGS sequence"/>
</dbReference>
<evidence type="ECO:0000256" key="1">
    <source>
        <dbReference type="SAM" id="MobiDB-lite"/>
    </source>
</evidence>
<feature type="compositionally biased region" description="Basic and acidic residues" evidence="1">
    <location>
        <begin position="72"/>
        <end position="86"/>
    </location>
</feature>
<evidence type="ECO:0000313" key="3">
    <source>
        <dbReference type="Proteomes" id="UP000745764"/>
    </source>
</evidence>
<comment type="caution">
    <text evidence="2">The sequence shown here is derived from an EMBL/GenBank/DDBJ whole genome shotgun (WGS) entry which is preliminary data.</text>
</comment>
<sequence>MIKKVERDDKSKLQAIVDIVEMKKKMEEERDKCDRQEQAEMMKRYSEQKKVKSRSDHGDDVMEDGESRKRKRDVETGNHMDIDVLM</sequence>
<proteinExistence type="predicted"/>
<dbReference type="AlphaFoldDB" id="A0A9N8KI68"/>
<feature type="compositionally biased region" description="Basic and acidic residues" evidence="1">
    <location>
        <begin position="30"/>
        <end position="60"/>
    </location>
</feature>
<dbReference type="EMBL" id="CAINUL010000002">
    <property type="protein sequence ID" value="CAD0108123.1"/>
    <property type="molecule type" value="Genomic_DNA"/>
</dbReference>